<sequence>MRCIVINLATAKQRMAFMSSQLEALSIPFQRIEAVTPSDLPDPKYKLNWNSWERPLKNTEKACFLSHLAAWEQVATDDHCALILEDDALLSHQTKTVFQHLATTGAFDHVTLEVRKRKKVVAKQKISSGPSHSLLRLYQDRSGAAAYILSPSGARKLVERSRKQTALADAMICKSYELKSFQIEPACAVQLDRASLYGIQSDFQTVSQIDIAQLGPKDKGGLHFRARRVTAQLRMAIRKLRYAHVSECREIELSSSDF</sequence>
<name>A0A0P1F242_9RHOB</name>
<proteinExistence type="predicted"/>
<dbReference type="Proteomes" id="UP000051298">
    <property type="component" value="Unassembled WGS sequence"/>
</dbReference>
<protein>
    <submittedName>
        <fullName evidence="2">Glycosyltransferase family 25 (LPS biosynthesis protein)</fullName>
    </submittedName>
</protein>
<dbReference type="Pfam" id="PF01755">
    <property type="entry name" value="Glyco_transf_25"/>
    <property type="match status" value="1"/>
</dbReference>
<evidence type="ECO:0000313" key="3">
    <source>
        <dbReference type="Proteomes" id="UP000051298"/>
    </source>
</evidence>
<reference evidence="2 3" key="1">
    <citation type="submission" date="2015-09" db="EMBL/GenBank/DDBJ databases">
        <authorList>
            <consortium name="Swine Surveillance"/>
        </authorList>
    </citation>
    <scope>NUCLEOTIDE SEQUENCE [LARGE SCALE GENOMIC DNA]</scope>
    <source>
        <strain evidence="2 3">CECT 5294</strain>
    </source>
</reference>
<organism evidence="2 3">
    <name type="scientific">Thalassobacter stenotrophicus</name>
    <dbReference type="NCBI Taxonomy" id="266809"/>
    <lineage>
        <taxon>Bacteria</taxon>
        <taxon>Pseudomonadati</taxon>
        <taxon>Pseudomonadota</taxon>
        <taxon>Alphaproteobacteria</taxon>
        <taxon>Rhodobacterales</taxon>
        <taxon>Roseobacteraceae</taxon>
        <taxon>Thalassobacter</taxon>
    </lineage>
</organism>
<evidence type="ECO:0000313" key="2">
    <source>
        <dbReference type="EMBL" id="CUH61633.1"/>
    </source>
</evidence>
<dbReference type="InterPro" id="IPR002654">
    <property type="entry name" value="Glyco_trans_25"/>
</dbReference>
<evidence type="ECO:0000259" key="1">
    <source>
        <dbReference type="Pfam" id="PF01755"/>
    </source>
</evidence>
<dbReference type="AlphaFoldDB" id="A0A0P1F242"/>
<accession>A0A0P1F242</accession>
<dbReference type="RefSeq" id="WP_072936602.1">
    <property type="nucleotide sequence ID" value="NZ_CYRX01000033.1"/>
</dbReference>
<gene>
    <name evidence="2" type="ORF">THS5294_02944</name>
</gene>
<dbReference type="CDD" id="cd06532">
    <property type="entry name" value="Glyco_transf_25"/>
    <property type="match status" value="1"/>
</dbReference>
<dbReference type="EMBL" id="CYRX01000033">
    <property type="protein sequence ID" value="CUH61633.1"/>
    <property type="molecule type" value="Genomic_DNA"/>
</dbReference>
<feature type="domain" description="Glycosyl transferase family 25" evidence="1">
    <location>
        <begin position="3"/>
        <end position="170"/>
    </location>
</feature>
<dbReference type="GO" id="GO:0016740">
    <property type="term" value="F:transferase activity"/>
    <property type="evidence" value="ECO:0007669"/>
    <property type="project" value="UniProtKB-KW"/>
</dbReference>
<keyword evidence="2" id="KW-0808">Transferase</keyword>